<dbReference type="Proteomes" id="UP000318878">
    <property type="component" value="Unassembled WGS sequence"/>
</dbReference>
<name>A0A5C5V1J0_9BACT</name>
<dbReference type="InterPro" id="IPR032710">
    <property type="entry name" value="NTF2-like_dom_sf"/>
</dbReference>
<dbReference type="NCBIfam" id="TIGR02246">
    <property type="entry name" value="SgcJ/EcaC family oxidoreductase"/>
    <property type="match status" value="1"/>
</dbReference>
<evidence type="ECO:0000256" key="1">
    <source>
        <dbReference type="SAM" id="SignalP"/>
    </source>
</evidence>
<evidence type="ECO:0000313" key="3">
    <source>
        <dbReference type="EMBL" id="TWT31863.1"/>
    </source>
</evidence>
<dbReference type="InterPro" id="IPR011944">
    <property type="entry name" value="Steroid_delta5-4_isomerase"/>
</dbReference>
<dbReference type="RefSeq" id="WP_146434351.1">
    <property type="nucleotide sequence ID" value="NZ_SJPF01000004.1"/>
</dbReference>
<feature type="chain" id="PRO_5022788987" evidence="1">
    <location>
        <begin position="23"/>
        <end position="305"/>
    </location>
</feature>
<protein>
    <submittedName>
        <fullName evidence="3">SnoaL-like domain protein</fullName>
    </submittedName>
</protein>
<dbReference type="InterPro" id="IPR027843">
    <property type="entry name" value="DUF4440"/>
</dbReference>
<dbReference type="Gene3D" id="3.10.450.50">
    <property type="match status" value="1"/>
</dbReference>
<reference evidence="3 4" key="1">
    <citation type="submission" date="2019-02" db="EMBL/GenBank/DDBJ databases">
        <title>Deep-cultivation of Planctomycetes and their phenomic and genomic characterization uncovers novel biology.</title>
        <authorList>
            <person name="Wiegand S."/>
            <person name="Jogler M."/>
            <person name="Boedeker C."/>
            <person name="Pinto D."/>
            <person name="Vollmers J."/>
            <person name="Rivas-Marin E."/>
            <person name="Kohn T."/>
            <person name="Peeters S.H."/>
            <person name="Heuer A."/>
            <person name="Rast P."/>
            <person name="Oberbeckmann S."/>
            <person name="Bunk B."/>
            <person name="Jeske O."/>
            <person name="Meyerdierks A."/>
            <person name="Storesund J.E."/>
            <person name="Kallscheuer N."/>
            <person name="Luecker S."/>
            <person name="Lage O.M."/>
            <person name="Pohl T."/>
            <person name="Merkel B.J."/>
            <person name="Hornburger P."/>
            <person name="Mueller R.-W."/>
            <person name="Bruemmer F."/>
            <person name="Labrenz M."/>
            <person name="Spormann A.M."/>
            <person name="Op Den Camp H."/>
            <person name="Overmann J."/>
            <person name="Amann R."/>
            <person name="Jetten M.S.M."/>
            <person name="Mascher T."/>
            <person name="Medema M.H."/>
            <person name="Devos D.P."/>
            <person name="Kaster A.-K."/>
            <person name="Ovreas L."/>
            <person name="Rohde M."/>
            <person name="Galperin M.Y."/>
            <person name="Jogler C."/>
        </authorList>
    </citation>
    <scope>NUCLEOTIDE SEQUENCE [LARGE SCALE GENOMIC DNA]</scope>
    <source>
        <strain evidence="3 4">Enr8</strain>
    </source>
</reference>
<keyword evidence="4" id="KW-1185">Reference proteome</keyword>
<gene>
    <name evidence="3" type="ORF">Enr8_37880</name>
</gene>
<dbReference type="OrthoDB" id="263788at2"/>
<evidence type="ECO:0000313" key="4">
    <source>
        <dbReference type="Proteomes" id="UP000318878"/>
    </source>
</evidence>
<organism evidence="3 4">
    <name type="scientific">Blastopirellula retiformator</name>
    <dbReference type="NCBI Taxonomy" id="2527970"/>
    <lineage>
        <taxon>Bacteria</taxon>
        <taxon>Pseudomonadati</taxon>
        <taxon>Planctomycetota</taxon>
        <taxon>Planctomycetia</taxon>
        <taxon>Pirellulales</taxon>
        <taxon>Pirellulaceae</taxon>
        <taxon>Blastopirellula</taxon>
    </lineage>
</organism>
<keyword evidence="1" id="KW-0732">Signal</keyword>
<accession>A0A5C5V1J0</accession>
<sequence precursor="true">MKAQTFLTALGLAMLTFCNIQAEETLSAEDEIMASVVSYIAAFNAGDCDRLADHWAENAEYLCRTTGAKAVGREQIRAQFAEQCQQADLPKLSVEVDSIRFVKPDVAIEEGVAKIAHEGEEPELFSYTAVHVKEENQWKLDSVHETHVANQLSNPSPVSDARQQLEPLAWLIGHWVDKSEGSIVETNTRWAKNETFLIRSFKVEVSGVIDLEGTEVVGWDPANQRIRGWVFDSDGGFAQEHWHQENGSWLIKAAGVLPDGRTAASLRTIRRIDDEKYESHSLGRSVDGELLPDVGPFHVIRQGEQ</sequence>
<feature type="domain" description="DUF4440" evidence="2">
    <location>
        <begin position="35"/>
        <end position="140"/>
    </location>
</feature>
<dbReference type="EMBL" id="SJPF01000004">
    <property type="protein sequence ID" value="TWT31863.1"/>
    <property type="molecule type" value="Genomic_DNA"/>
</dbReference>
<dbReference type="Pfam" id="PF14534">
    <property type="entry name" value="DUF4440"/>
    <property type="match status" value="1"/>
</dbReference>
<proteinExistence type="predicted"/>
<dbReference type="SUPFAM" id="SSF54427">
    <property type="entry name" value="NTF2-like"/>
    <property type="match status" value="1"/>
</dbReference>
<dbReference type="AlphaFoldDB" id="A0A5C5V1J0"/>
<evidence type="ECO:0000259" key="2">
    <source>
        <dbReference type="Pfam" id="PF14534"/>
    </source>
</evidence>
<feature type="signal peptide" evidence="1">
    <location>
        <begin position="1"/>
        <end position="22"/>
    </location>
</feature>
<comment type="caution">
    <text evidence="3">The sequence shown here is derived from an EMBL/GenBank/DDBJ whole genome shotgun (WGS) entry which is preliminary data.</text>
</comment>